<evidence type="ECO:0000313" key="1">
    <source>
        <dbReference type="EMBL" id="KAJ4723350.1"/>
    </source>
</evidence>
<reference evidence="1 2" key="1">
    <citation type="journal article" date="2023" name="Science">
        <title>Complex scaffold remodeling in plant triterpene biosynthesis.</title>
        <authorList>
            <person name="De La Pena R."/>
            <person name="Hodgson H."/>
            <person name="Liu J.C."/>
            <person name="Stephenson M.J."/>
            <person name="Martin A.C."/>
            <person name="Owen C."/>
            <person name="Harkess A."/>
            <person name="Leebens-Mack J."/>
            <person name="Jimenez L.E."/>
            <person name="Osbourn A."/>
            <person name="Sattely E.S."/>
        </authorList>
    </citation>
    <scope>NUCLEOTIDE SEQUENCE [LARGE SCALE GENOMIC DNA]</scope>
    <source>
        <strain evidence="2">cv. JPN11</strain>
        <tissue evidence="1">Leaf</tissue>
    </source>
</reference>
<evidence type="ECO:0000313" key="2">
    <source>
        <dbReference type="Proteomes" id="UP001164539"/>
    </source>
</evidence>
<proteinExistence type="predicted"/>
<name>A0ACC1YI38_MELAZ</name>
<sequence length="129" mass="15019">MQEWRLCKIKYKGKPSAQEEQENIRKASSQPAQDLQQISQANFPHPCDGESQQTQLYSSQVSNMCGNEPHNLAELDLKMETIENEQQQQIAFYDPLYDHFDDDQLKQFADSSELLFPNIWSWHVDQDGV</sequence>
<organism evidence="1 2">
    <name type="scientific">Melia azedarach</name>
    <name type="common">Chinaberry tree</name>
    <dbReference type="NCBI Taxonomy" id="155640"/>
    <lineage>
        <taxon>Eukaryota</taxon>
        <taxon>Viridiplantae</taxon>
        <taxon>Streptophyta</taxon>
        <taxon>Embryophyta</taxon>
        <taxon>Tracheophyta</taxon>
        <taxon>Spermatophyta</taxon>
        <taxon>Magnoliopsida</taxon>
        <taxon>eudicotyledons</taxon>
        <taxon>Gunneridae</taxon>
        <taxon>Pentapetalae</taxon>
        <taxon>rosids</taxon>
        <taxon>malvids</taxon>
        <taxon>Sapindales</taxon>
        <taxon>Meliaceae</taxon>
        <taxon>Melia</taxon>
    </lineage>
</organism>
<dbReference type="Proteomes" id="UP001164539">
    <property type="component" value="Chromosome 3"/>
</dbReference>
<gene>
    <name evidence="1" type="ORF">OWV82_006733</name>
</gene>
<accession>A0ACC1YI38</accession>
<keyword evidence="2" id="KW-1185">Reference proteome</keyword>
<dbReference type="EMBL" id="CM051396">
    <property type="protein sequence ID" value="KAJ4723350.1"/>
    <property type="molecule type" value="Genomic_DNA"/>
</dbReference>
<protein>
    <submittedName>
        <fullName evidence="1">NAC transcription factor</fullName>
    </submittedName>
</protein>
<comment type="caution">
    <text evidence="1">The sequence shown here is derived from an EMBL/GenBank/DDBJ whole genome shotgun (WGS) entry which is preliminary data.</text>
</comment>